<proteinExistence type="predicted"/>
<gene>
    <name evidence="1" type="ORF">AVEN_111478_1</name>
</gene>
<dbReference type="PANTHER" id="PTHR45786">
    <property type="entry name" value="DNA BINDING PROTEIN-LIKE"/>
    <property type="match status" value="1"/>
</dbReference>
<comment type="caution">
    <text evidence="1">The sequence shown here is derived from an EMBL/GenBank/DDBJ whole genome shotgun (WGS) entry which is preliminary data.</text>
</comment>
<protein>
    <recommendedName>
        <fullName evidence="3">Helitron helicase-like domain-containing protein</fullName>
    </recommendedName>
</protein>
<evidence type="ECO:0000313" key="2">
    <source>
        <dbReference type="Proteomes" id="UP000499080"/>
    </source>
</evidence>
<accession>A0A4Y2U8D8</accession>
<organism evidence="1 2">
    <name type="scientific">Araneus ventricosus</name>
    <name type="common">Orbweaver spider</name>
    <name type="synonym">Epeira ventricosa</name>
    <dbReference type="NCBI Taxonomy" id="182803"/>
    <lineage>
        <taxon>Eukaryota</taxon>
        <taxon>Metazoa</taxon>
        <taxon>Ecdysozoa</taxon>
        <taxon>Arthropoda</taxon>
        <taxon>Chelicerata</taxon>
        <taxon>Arachnida</taxon>
        <taxon>Araneae</taxon>
        <taxon>Araneomorphae</taxon>
        <taxon>Entelegynae</taxon>
        <taxon>Araneoidea</taxon>
        <taxon>Araneidae</taxon>
        <taxon>Araneus</taxon>
    </lineage>
</organism>
<evidence type="ECO:0008006" key="3">
    <source>
        <dbReference type="Google" id="ProtNLM"/>
    </source>
</evidence>
<dbReference type="Proteomes" id="UP000499080">
    <property type="component" value="Unassembled WGS sequence"/>
</dbReference>
<evidence type="ECO:0000313" key="1">
    <source>
        <dbReference type="EMBL" id="GBO09285.1"/>
    </source>
</evidence>
<sequence>MTLECNFRQAVRWNGESPSMYCRIGNIRLPLLQAPPEPLYTLLTANCSDAVHFQDNVRKYNACFQMTSFGSTKEIKAGFMPTFKVQGQVYHRIGSLQPLWNEEPKFLQIYFVGD</sequence>
<dbReference type="OrthoDB" id="8040188at2759"/>
<reference evidence="1 2" key="1">
    <citation type="journal article" date="2019" name="Sci. Rep.">
        <title>Orb-weaving spider Araneus ventricosus genome elucidates the spidroin gene catalogue.</title>
        <authorList>
            <person name="Kono N."/>
            <person name="Nakamura H."/>
            <person name="Ohtoshi R."/>
            <person name="Moran D.A.P."/>
            <person name="Shinohara A."/>
            <person name="Yoshida Y."/>
            <person name="Fujiwara M."/>
            <person name="Mori M."/>
            <person name="Tomita M."/>
            <person name="Arakawa K."/>
        </authorList>
    </citation>
    <scope>NUCLEOTIDE SEQUENCE [LARGE SCALE GENOMIC DNA]</scope>
</reference>
<name>A0A4Y2U8D8_ARAVE</name>
<dbReference type="PANTHER" id="PTHR45786:SF74">
    <property type="entry name" value="ATP-DEPENDENT DNA HELICASE"/>
    <property type="match status" value="1"/>
</dbReference>
<dbReference type="EMBL" id="BGPR01034764">
    <property type="protein sequence ID" value="GBO09285.1"/>
    <property type="molecule type" value="Genomic_DNA"/>
</dbReference>
<dbReference type="AlphaFoldDB" id="A0A4Y2U8D8"/>
<keyword evidence="2" id="KW-1185">Reference proteome</keyword>